<dbReference type="OrthoDB" id="5244024at2"/>
<evidence type="ECO:0000313" key="3">
    <source>
        <dbReference type="EMBL" id="TQL32943.1"/>
    </source>
</evidence>
<evidence type="ECO:0000256" key="2">
    <source>
        <dbReference type="SAM" id="Phobius"/>
    </source>
</evidence>
<dbReference type="InterPro" id="IPR021401">
    <property type="entry name" value="DUF3040"/>
</dbReference>
<reference evidence="3 4" key="1">
    <citation type="submission" date="2019-06" db="EMBL/GenBank/DDBJ databases">
        <title>Sequencing the genomes of 1000 actinobacteria strains.</title>
        <authorList>
            <person name="Klenk H.-P."/>
        </authorList>
    </citation>
    <scope>NUCLEOTIDE SEQUENCE [LARGE SCALE GENOMIC DNA]</scope>
    <source>
        <strain evidence="3 4">DSM 24617</strain>
    </source>
</reference>
<dbReference type="AlphaFoldDB" id="A0A542XAS0"/>
<proteinExistence type="predicted"/>
<keyword evidence="2" id="KW-0472">Membrane</keyword>
<evidence type="ECO:0000313" key="4">
    <source>
        <dbReference type="Proteomes" id="UP000318336"/>
    </source>
</evidence>
<accession>A0A542XAS0</accession>
<keyword evidence="2" id="KW-0812">Transmembrane</keyword>
<evidence type="ECO:0000256" key="1">
    <source>
        <dbReference type="SAM" id="MobiDB-lite"/>
    </source>
</evidence>
<name>A0A542XAS0_9MICO</name>
<comment type="caution">
    <text evidence="3">The sequence shown here is derived from an EMBL/GenBank/DDBJ whole genome shotgun (WGS) entry which is preliminary data.</text>
</comment>
<feature type="transmembrane region" description="Helical" evidence="2">
    <location>
        <begin position="42"/>
        <end position="58"/>
    </location>
</feature>
<protein>
    <submittedName>
        <fullName evidence="3">DUF3040 family protein</fullName>
    </submittedName>
</protein>
<dbReference type="Proteomes" id="UP000318336">
    <property type="component" value="Unassembled WGS sequence"/>
</dbReference>
<keyword evidence="4" id="KW-1185">Reference proteome</keyword>
<sequence>MPLSEHEQRLLDQMEQALYDDDPKFVSRLAEDPARTHTRKRMIIGGAVVLAGLALIVLGVASQLIWLGGIGFAVMVAGGGYALTPGEKRAGLGTVGDDGTVTPHRRSKGFGRRRGGTGGSTGATPSRSLPGVGGSQGSFMQRMEDRWEKRRRSDEW</sequence>
<feature type="region of interest" description="Disordered" evidence="1">
    <location>
        <begin position="90"/>
        <end position="156"/>
    </location>
</feature>
<gene>
    <name evidence="3" type="ORF">FB554_1076</name>
</gene>
<dbReference type="Pfam" id="PF11239">
    <property type="entry name" value="DUF3040"/>
    <property type="match status" value="1"/>
</dbReference>
<dbReference type="EMBL" id="VFOK01000001">
    <property type="protein sequence ID" value="TQL32943.1"/>
    <property type="molecule type" value="Genomic_DNA"/>
</dbReference>
<feature type="compositionally biased region" description="Basic and acidic residues" evidence="1">
    <location>
        <begin position="142"/>
        <end position="156"/>
    </location>
</feature>
<keyword evidence="2" id="KW-1133">Transmembrane helix</keyword>
<dbReference type="RefSeq" id="WP_142005025.1">
    <property type="nucleotide sequence ID" value="NZ_CAJTBP010000001.1"/>
</dbReference>
<organism evidence="3 4">
    <name type="scientific">Barrientosiimonas humi</name>
    <dbReference type="NCBI Taxonomy" id="999931"/>
    <lineage>
        <taxon>Bacteria</taxon>
        <taxon>Bacillati</taxon>
        <taxon>Actinomycetota</taxon>
        <taxon>Actinomycetes</taxon>
        <taxon>Micrococcales</taxon>
        <taxon>Dermacoccaceae</taxon>
        <taxon>Barrientosiimonas</taxon>
    </lineage>
</organism>
<feature type="compositionally biased region" description="Basic residues" evidence="1">
    <location>
        <begin position="103"/>
        <end position="115"/>
    </location>
</feature>